<comment type="subunit">
    <text evidence="8">Interacts with the Sec translocase complex via SecD. Specifically interacts with transmembrane segments of nascent integral membrane proteins during membrane integration.</text>
</comment>
<evidence type="ECO:0000256" key="4">
    <source>
        <dbReference type="ARBA" id="ARBA00022692"/>
    </source>
</evidence>
<evidence type="ECO:0000256" key="10">
    <source>
        <dbReference type="ARBA" id="ARBA00033245"/>
    </source>
</evidence>
<dbReference type="GO" id="GO:0032977">
    <property type="term" value="F:membrane insertase activity"/>
    <property type="evidence" value="ECO:0007669"/>
    <property type="project" value="InterPro"/>
</dbReference>
<dbReference type="GO" id="GO:0005886">
    <property type="term" value="C:plasma membrane"/>
    <property type="evidence" value="ECO:0007669"/>
    <property type="project" value="TreeGrafter"/>
</dbReference>
<organism evidence="15 16">
    <name type="scientific">Thermomonospora curvata (strain ATCC 19995 / DSM 43183 / JCM 3096 / KCTC 9072 / NBRC 15933 / NCIMB 10081 / Henssen B9)</name>
    <dbReference type="NCBI Taxonomy" id="471852"/>
    <lineage>
        <taxon>Bacteria</taxon>
        <taxon>Bacillati</taxon>
        <taxon>Actinomycetota</taxon>
        <taxon>Actinomycetes</taxon>
        <taxon>Streptosporangiales</taxon>
        <taxon>Thermomonosporaceae</taxon>
        <taxon>Thermomonospora</taxon>
    </lineage>
</organism>
<dbReference type="eggNOG" id="COG0706">
    <property type="taxonomic scope" value="Bacteria"/>
</dbReference>
<feature type="transmembrane region" description="Helical" evidence="13">
    <location>
        <begin position="193"/>
        <end position="215"/>
    </location>
</feature>
<dbReference type="PANTHER" id="PTHR12428">
    <property type="entry name" value="OXA1"/>
    <property type="match status" value="1"/>
</dbReference>
<dbReference type="AlphaFoldDB" id="D1AC11"/>
<feature type="transmembrane region" description="Helical" evidence="13">
    <location>
        <begin position="25"/>
        <end position="46"/>
    </location>
</feature>
<evidence type="ECO:0000256" key="13">
    <source>
        <dbReference type="SAM" id="Phobius"/>
    </source>
</evidence>
<evidence type="ECO:0000256" key="1">
    <source>
        <dbReference type="ARBA" id="ARBA00004141"/>
    </source>
</evidence>
<feature type="domain" description="Membrane insertase YidC/Oxa/ALB C-terminal" evidence="14">
    <location>
        <begin position="33"/>
        <end position="228"/>
    </location>
</feature>
<dbReference type="OrthoDB" id="9780552at2"/>
<dbReference type="RefSeq" id="WP_012852061.1">
    <property type="nucleotide sequence ID" value="NC_013510.1"/>
</dbReference>
<keyword evidence="4 12" id="KW-0812">Transmembrane</keyword>
<evidence type="ECO:0000256" key="2">
    <source>
        <dbReference type="ARBA" id="ARBA00010527"/>
    </source>
</evidence>
<evidence type="ECO:0000256" key="11">
    <source>
        <dbReference type="ARBA" id="ARBA00033342"/>
    </source>
</evidence>
<comment type="function">
    <text evidence="7">Required for the insertion and/or proper folding and/or complex formation of integral membrane proteins into the membrane. Involved in integration of membrane proteins that insert both dependently and independently of the Sec translocase complex, as well as at least some lipoproteins. Aids folding of multispanning membrane proteins.</text>
</comment>
<dbReference type="Pfam" id="PF02096">
    <property type="entry name" value="60KD_IMP"/>
    <property type="match status" value="1"/>
</dbReference>
<dbReference type="STRING" id="471852.Tcur_1703"/>
<dbReference type="InterPro" id="IPR028055">
    <property type="entry name" value="YidC/Oxa/ALB_C"/>
</dbReference>
<evidence type="ECO:0000259" key="14">
    <source>
        <dbReference type="Pfam" id="PF02096"/>
    </source>
</evidence>
<evidence type="ECO:0000256" key="3">
    <source>
        <dbReference type="ARBA" id="ARBA00015325"/>
    </source>
</evidence>
<dbReference type="KEGG" id="tcu:Tcur_1703"/>
<dbReference type="GO" id="GO:0051205">
    <property type="term" value="P:protein insertion into membrane"/>
    <property type="evidence" value="ECO:0007669"/>
    <property type="project" value="TreeGrafter"/>
</dbReference>
<evidence type="ECO:0000313" key="16">
    <source>
        <dbReference type="Proteomes" id="UP000001918"/>
    </source>
</evidence>
<evidence type="ECO:0000256" key="8">
    <source>
        <dbReference type="ARBA" id="ARBA00026028"/>
    </source>
</evidence>
<evidence type="ECO:0000256" key="9">
    <source>
        <dbReference type="ARBA" id="ARBA00031538"/>
    </source>
</evidence>
<dbReference type="PANTHER" id="PTHR12428:SF65">
    <property type="entry name" value="CYTOCHROME C OXIDASE ASSEMBLY PROTEIN COX18, MITOCHONDRIAL"/>
    <property type="match status" value="1"/>
</dbReference>
<gene>
    <name evidence="15" type="ordered locus">Tcur_1703</name>
</gene>
<evidence type="ECO:0000256" key="6">
    <source>
        <dbReference type="ARBA" id="ARBA00023136"/>
    </source>
</evidence>
<accession>D1AC11</accession>
<dbReference type="NCBIfam" id="TIGR03592">
    <property type="entry name" value="yidC_oxa1_cterm"/>
    <property type="match status" value="1"/>
</dbReference>
<evidence type="ECO:0000256" key="12">
    <source>
        <dbReference type="RuleBase" id="RU003945"/>
    </source>
</evidence>
<sequence length="235" mass="24426">MPVFDAVLSHAHDLVWTLTQALAPLVPGGAAAAAIVVFTMAVRLSLLPLSIRAARGARARARLAPQIAGLRRRYAHDPVRLQRELAALHRAEGVSPAAGCLPSLAQAPFFFLMYRLFTAAVVGGRENLLLAQSLLGAPLGQNFAGVVVSAPFSGPALAFYALLALLALVAWVSSRRLAAALPKGQPGGGLLRLLPFGSVAAALFLPLAAGIYLLATTAWSAAERAVLHRPLPAAS</sequence>
<dbReference type="InterPro" id="IPR001708">
    <property type="entry name" value="YidC/ALB3/OXA1/COX18"/>
</dbReference>
<evidence type="ECO:0000256" key="7">
    <source>
        <dbReference type="ARBA" id="ARBA00025034"/>
    </source>
</evidence>
<dbReference type="Proteomes" id="UP000001918">
    <property type="component" value="Chromosome"/>
</dbReference>
<protein>
    <recommendedName>
        <fullName evidence="3">Membrane protein insertase YidC</fullName>
    </recommendedName>
    <alternativeName>
        <fullName evidence="11">Foldase YidC</fullName>
    </alternativeName>
    <alternativeName>
        <fullName evidence="10">Membrane integrase YidC</fullName>
    </alternativeName>
    <alternativeName>
        <fullName evidence="9">Membrane protein YidC</fullName>
    </alternativeName>
</protein>
<evidence type="ECO:0000313" key="15">
    <source>
        <dbReference type="EMBL" id="ACY97277.1"/>
    </source>
</evidence>
<comment type="similarity">
    <text evidence="2">Belongs to the OXA1/ALB3/YidC family. Type 1 subfamily.</text>
</comment>
<name>D1AC11_THECD</name>
<keyword evidence="5 13" id="KW-1133">Transmembrane helix</keyword>
<keyword evidence="16" id="KW-1185">Reference proteome</keyword>
<comment type="subcellular location">
    <subcellularLocation>
        <location evidence="1 12">Membrane</location>
        <topology evidence="1 12">Multi-pass membrane protein</topology>
    </subcellularLocation>
</comment>
<keyword evidence="6 13" id="KW-0472">Membrane</keyword>
<feature type="transmembrane region" description="Helical" evidence="13">
    <location>
        <begin position="143"/>
        <end position="172"/>
    </location>
</feature>
<reference evidence="15 16" key="1">
    <citation type="journal article" date="2011" name="Stand. Genomic Sci.">
        <title>Complete genome sequence of Thermomonospora curvata type strain (B9).</title>
        <authorList>
            <person name="Chertkov O."/>
            <person name="Sikorski J."/>
            <person name="Nolan M."/>
            <person name="Lapidus A."/>
            <person name="Lucas S."/>
            <person name="Del Rio T.G."/>
            <person name="Tice H."/>
            <person name="Cheng J.F."/>
            <person name="Goodwin L."/>
            <person name="Pitluck S."/>
            <person name="Liolios K."/>
            <person name="Ivanova N."/>
            <person name="Mavromatis K."/>
            <person name="Mikhailova N."/>
            <person name="Ovchinnikova G."/>
            <person name="Pati A."/>
            <person name="Chen A."/>
            <person name="Palaniappan K."/>
            <person name="Djao O.D."/>
            <person name="Land M."/>
            <person name="Hauser L."/>
            <person name="Chang Y.J."/>
            <person name="Jeffries C.D."/>
            <person name="Brettin T."/>
            <person name="Han C."/>
            <person name="Detter J.C."/>
            <person name="Rohde M."/>
            <person name="Goker M."/>
            <person name="Woyke T."/>
            <person name="Bristow J."/>
            <person name="Eisen J.A."/>
            <person name="Markowitz V."/>
            <person name="Hugenholtz P."/>
            <person name="Klenk H.P."/>
            <person name="Kyrpides N.C."/>
        </authorList>
    </citation>
    <scope>NUCLEOTIDE SEQUENCE [LARGE SCALE GENOMIC DNA]</scope>
    <source>
        <strain evidence="16">ATCC 19995 / DSM 43183 / JCM 3096 / KCTC 9072 / NBRC 15933 / NCIMB 10081 / Henssen B9</strain>
    </source>
</reference>
<dbReference type="HOGENOM" id="CLU_036138_6_0_11"/>
<proteinExistence type="inferred from homology"/>
<dbReference type="EMBL" id="CP001738">
    <property type="protein sequence ID" value="ACY97277.1"/>
    <property type="molecule type" value="Genomic_DNA"/>
</dbReference>
<evidence type="ECO:0000256" key="5">
    <source>
        <dbReference type="ARBA" id="ARBA00022989"/>
    </source>
</evidence>